<protein>
    <recommendedName>
        <fullName evidence="3">UDP-N-acetylglucosamine transferase subunit ALG14</fullName>
    </recommendedName>
</protein>
<comment type="similarity">
    <text evidence="2">Belongs to the ALG14 family.</text>
</comment>
<keyword evidence="7 8" id="KW-0472">Membrane</keyword>
<accession>A0ABD2CFV2</accession>
<keyword evidence="5" id="KW-0256">Endoplasmic reticulum</keyword>
<dbReference type="PANTHER" id="PTHR12154">
    <property type="entry name" value="GLYCOSYL TRANSFERASE-RELATED"/>
    <property type="match status" value="1"/>
</dbReference>
<sequence>MKSGRITVRNFRETSAKAMIILGSGGHTAEMLRIVKHMNYENYTPRIYVCASTDKISIEKVKEIEGKRNDYKIIKITRSREVGQSYISSVWTTVIATLEAASLLWFEKPELLLCNGPGTCVPLCIIAFVFKIFYVLNITTVFIESFCRVKTFSLTGKILYYLVDHVIVRWPESTIEHTKMAFEAYITTELIDWILLKEDLKYLPTEIEVHVAPMIDVLQRVSMQKLERTTNWINKSLIRIEACLDRTWQLLNSGHWKDVPLSYRYSYSFCSLLKVILLEIEHEQNKEKSTDTEIQVLQEIIQQIDKGILLGAPLPNKPPLLTSIASKINNHYTKFVRSLNAKKIEIDYSKVSQLLLPEFLQINRYRIPSMESFYKDIFIPKVPAIITDSMKHWNALHLWQDINYLNKIAGSRTVPIEIGSRYTEEDWSQDLITFSEFLQSHIIKNTPKVGYLAQHQLFDQIPELKNDIVVPDYCSFSDKEDSEVEPPDINAWFGPAGTVSPLHFDIKNNLLCQVFGYKRIFLYDSSDSINLYPYDTKLLYNTAQVDPLKPDYIKWPDFKKAKGFMCYLGPGEMLYIPPNWWHHVTALTPSFSVSFWWT</sequence>
<keyword evidence="6 8" id="KW-1133">Transmembrane helix</keyword>
<evidence type="ECO:0000256" key="1">
    <source>
        <dbReference type="ARBA" id="ARBA00004389"/>
    </source>
</evidence>
<feature type="domain" description="JmjC" evidence="9">
    <location>
        <begin position="459"/>
        <end position="598"/>
    </location>
</feature>
<dbReference type="PROSITE" id="PS51184">
    <property type="entry name" value="JMJC"/>
    <property type="match status" value="1"/>
</dbReference>
<comment type="subcellular location">
    <subcellularLocation>
        <location evidence="1">Endoplasmic reticulum membrane</location>
        <topology evidence="1">Single-pass membrane protein</topology>
    </subcellularLocation>
</comment>
<dbReference type="InterPro" id="IPR041667">
    <property type="entry name" value="Cupin_8"/>
</dbReference>
<keyword evidence="11" id="KW-1185">Reference proteome</keyword>
<dbReference type="SUPFAM" id="SSF51197">
    <property type="entry name" value="Clavaminate synthase-like"/>
    <property type="match status" value="1"/>
</dbReference>
<comment type="caution">
    <text evidence="10">The sequence shown here is derived from an EMBL/GenBank/DDBJ whole genome shotgun (WGS) entry which is preliminary data.</text>
</comment>
<reference evidence="10 11" key="1">
    <citation type="journal article" date="2024" name="Ann. Entomol. Soc. Am.">
        <title>Genomic analyses of the southern and eastern yellowjacket wasps (Hymenoptera: Vespidae) reveal evolutionary signatures of social life.</title>
        <authorList>
            <person name="Catto M.A."/>
            <person name="Caine P.B."/>
            <person name="Orr S.E."/>
            <person name="Hunt B.G."/>
            <person name="Goodisman M.A.D."/>
        </authorList>
    </citation>
    <scope>NUCLEOTIDE SEQUENCE [LARGE SCALE GENOMIC DNA]</scope>
    <source>
        <strain evidence="10">232</strain>
        <tissue evidence="10">Head and thorax</tissue>
    </source>
</reference>
<dbReference type="Pfam" id="PF13621">
    <property type="entry name" value="Cupin_8"/>
    <property type="match status" value="1"/>
</dbReference>
<evidence type="ECO:0000256" key="3">
    <source>
        <dbReference type="ARBA" id="ARBA00017467"/>
    </source>
</evidence>
<dbReference type="Pfam" id="PF08660">
    <property type="entry name" value="Alg14"/>
    <property type="match status" value="1"/>
</dbReference>
<evidence type="ECO:0000256" key="8">
    <source>
        <dbReference type="SAM" id="Phobius"/>
    </source>
</evidence>
<dbReference type="InterPro" id="IPR013969">
    <property type="entry name" value="Oligosacch_biosynth_Alg14"/>
</dbReference>
<evidence type="ECO:0000313" key="11">
    <source>
        <dbReference type="Proteomes" id="UP001607303"/>
    </source>
</evidence>
<name>A0ABD2CFV2_VESMC</name>
<dbReference type="AlphaFoldDB" id="A0ABD2CFV2"/>
<evidence type="ECO:0000256" key="6">
    <source>
        <dbReference type="ARBA" id="ARBA00022989"/>
    </source>
</evidence>
<evidence type="ECO:0000256" key="7">
    <source>
        <dbReference type="ARBA" id="ARBA00023136"/>
    </source>
</evidence>
<dbReference type="PANTHER" id="PTHR12154:SF4">
    <property type="entry name" value="UDP-N-ACETYLGLUCOSAMINE TRANSFERASE SUBUNIT ALG14 HOMOLOG"/>
    <property type="match status" value="1"/>
</dbReference>
<organism evidence="10 11">
    <name type="scientific">Vespula maculifrons</name>
    <name type="common">Eastern yellow jacket</name>
    <name type="synonym">Wasp</name>
    <dbReference type="NCBI Taxonomy" id="7453"/>
    <lineage>
        <taxon>Eukaryota</taxon>
        <taxon>Metazoa</taxon>
        <taxon>Ecdysozoa</taxon>
        <taxon>Arthropoda</taxon>
        <taxon>Hexapoda</taxon>
        <taxon>Insecta</taxon>
        <taxon>Pterygota</taxon>
        <taxon>Neoptera</taxon>
        <taxon>Endopterygota</taxon>
        <taxon>Hymenoptera</taxon>
        <taxon>Apocrita</taxon>
        <taxon>Aculeata</taxon>
        <taxon>Vespoidea</taxon>
        <taxon>Vespidae</taxon>
        <taxon>Vespinae</taxon>
        <taxon>Vespula</taxon>
    </lineage>
</organism>
<dbReference type="Proteomes" id="UP001607303">
    <property type="component" value="Unassembled WGS sequence"/>
</dbReference>
<keyword evidence="4 8" id="KW-0812">Transmembrane</keyword>
<gene>
    <name evidence="10" type="ORF">V1477_007772</name>
</gene>
<dbReference type="Gene3D" id="2.60.120.650">
    <property type="entry name" value="Cupin"/>
    <property type="match status" value="1"/>
</dbReference>
<dbReference type="GO" id="GO:0005789">
    <property type="term" value="C:endoplasmic reticulum membrane"/>
    <property type="evidence" value="ECO:0007669"/>
    <property type="project" value="UniProtKB-SubCell"/>
</dbReference>
<dbReference type="EMBL" id="JAYRBN010000053">
    <property type="protein sequence ID" value="KAL2743896.1"/>
    <property type="molecule type" value="Genomic_DNA"/>
</dbReference>
<evidence type="ECO:0000256" key="5">
    <source>
        <dbReference type="ARBA" id="ARBA00022824"/>
    </source>
</evidence>
<evidence type="ECO:0000259" key="9">
    <source>
        <dbReference type="PROSITE" id="PS51184"/>
    </source>
</evidence>
<dbReference type="Gene3D" id="3.40.50.2000">
    <property type="entry name" value="Glycogen Phosphorylase B"/>
    <property type="match status" value="1"/>
</dbReference>
<evidence type="ECO:0000313" key="10">
    <source>
        <dbReference type="EMBL" id="KAL2743896.1"/>
    </source>
</evidence>
<dbReference type="InterPro" id="IPR003347">
    <property type="entry name" value="JmjC_dom"/>
</dbReference>
<evidence type="ECO:0000256" key="4">
    <source>
        <dbReference type="ARBA" id="ARBA00022692"/>
    </source>
</evidence>
<evidence type="ECO:0000256" key="2">
    <source>
        <dbReference type="ARBA" id="ARBA00009731"/>
    </source>
</evidence>
<proteinExistence type="inferred from homology"/>
<feature type="transmembrane region" description="Helical" evidence="8">
    <location>
        <begin position="125"/>
        <end position="147"/>
    </location>
</feature>
<dbReference type="SMART" id="SM00558">
    <property type="entry name" value="JmjC"/>
    <property type="match status" value="1"/>
</dbReference>